<evidence type="ECO:0000256" key="4">
    <source>
        <dbReference type="ARBA" id="ARBA00022490"/>
    </source>
</evidence>
<evidence type="ECO:0000256" key="9">
    <source>
        <dbReference type="ARBA" id="ARBA00023239"/>
    </source>
</evidence>
<evidence type="ECO:0000256" key="1">
    <source>
        <dbReference type="ARBA" id="ARBA00004496"/>
    </source>
</evidence>
<dbReference type="InterPro" id="IPR010139">
    <property type="entry name" value="Imidazole-glycPsynth_HisH"/>
</dbReference>
<dbReference type="EC" id="4.3.2.10" evidence="12"/>
<evidence type="ECO:0000256" key="13">
    <source>
        <dbReference type="PIRSR" id="PIRSR000495-1"/>
    </source>
</evidence>
<dbReference type="CDD" id="cd01748">
    <property type="entry name" value="GATase1_IGP_Synthase"/>
    <property type="match status" value="1"/>
</dbReference>
<keyword evidence="5 12" id="KW-0028">Amino-acid biosynthesis</keyword>
<organism evidence="15 16">
    <name type="scientific">Candidatus Blautia stercorigallinarum</name>
    <dbReference type="NCBI Taxonomy" id="2838501"/>
    <lineage>
        <taxon>Bacteria</taxon>
        <taxon>Bacillati</taxon>
        <taxon>Bacillota</taxon>
        <taxon>Clostridia</taxon>
        <taxon>Lachnospirales</taxon>
        <taxon>Lachnospiraceae</taxon>
        <taxon>Blautia</taxon>
    </lineage>
</organism>
<proteinExistence type="inferred from homology"/>
<comment type="caution">
    <text evidence="15">The sequence shown here is derived from an EMBL/GenBank/DDBJ whole genome shotgun (WGS) entry which is preliminary data.</text>
</comment>
<feature type="domain" description="Glutamine amidotransferase" evidence="14">
    <location>
        <begin position="4"/>
        <end position="196"/>
    </location>
</feature>
<comment type="catalytic activity">
    <reaction evidence="10 12">
        <text>5-[(5-phospho-1-deoxy-D-ribulos-1-ylimino)methylamino]-1-(5-phospho-beta-D-ribosyl)imidazole-4-carboxamide + L-glutamine = D-erythro-1-(imidazol-4-yl)glycerol 3-phosphate + 5-amino-1-(5-phospho-beta-D-ribosyl)imidazole-4-carboxamide + L-glutamate + H(+)</text>
        <dbReference type="Rhea" id="RHEA:24793"/>
        <dbReference type="ChEBI" id="CHEBI:15378"/>
        <dbReference type="ChEBI" id="CHEBI:29985"/>
        <dbReference type="ChEBI" id="CHEBI:58278"/>
        <dbReference type="ChEBI" id="CHEBI:58359"/>
        <dbReference type="ChEBI" id="CHEBI:58475"/>
        <dbReference type="ChEBI" id="CHEBI:58525"/>
        <dbReference type="EC" id="4.3.2.10"/>
    </reaction>
</comment>
<dbReference type="PIRSF" id="PIRSF000495">
    <property type="entry name" value="Amidotransf_hisH"/>
    <property type="match status" value="1"/>
</dbReference>
<keyword evidence="4 12" id="KW-0963">Cytoplasm</keyword>
<dbReference type="Proteomes" id="UP000886814">
    <property type="component" value="Unassembled WGS sequence"/>
</dbReference>
<evidence type="ECO:0000313" key="16">
    <source>
        <dbReference type="Proteomes" id="UP000886814"/>
    </source>
</evidence>
<dbReference type="SUPFAM" id="SSF52317">
    <property type="entry name" value="Class I glutamine amidotransferase-like"/>
    <property type="match status" value="1"/>
</dbReference>
<evidence type="ECO:0000256" key="11">
    <source>
        <dbReference type="ARBA" id="ARBA00049534"/>
    </source>
</evidence>
<evidence type="ECO:0000313" key="15">
    <source>
        <dbReference type="EMBL" id="HIV38019.1"/>
    </source>
</evidence>
<evidence type="ECO:0000256" key="12">
    <source>
        <dbReference type="HAMAP-Rule" id="MF_00278"/>
    </source>
</evidence>
<dbReference type="HAMAP" id="MF_00278">
    <property type="entry name" value="HisH"/>
    <property type="match status" value="1"/>
</dbReference>
<dbReference type="AlphaFoldDB" id="A0A9D1PCG4"/>
<reference evidence="15" key="2">
    <citation type="submission" date="2021-04" db="EMBL/GenBank/DDBJ databases">
        <authorList>
            <person name="Gilroy R."/>
        </authorList>
    </citation>
    <scope>NUCLEOTIDE SEQUENCE</scope>
    <source>
        <strain evidence="15">CHK195-9823</strain>
    </source>
</reference>
<dbReference type="GO" id="GO:0005737">
    <property type="term" value="C:cytoplasm"/>
    <property type="evidence" value="ECO:0007669"/>
    <property type="project" value="UniProtKB-SubCell"/>
</dbReference>
<dbReference type="GO" id="GO:0000105">
    <property type="term" value="P:L-histidine biosynthetic process"/>
    <property type="evidence" value="ECO:0007669"/>
    <property type="project" value="UniProtKB-UniRule"/>
</dbReference>
<gene>
    <name evidence="12 15" type="primary">hisH</name>
    <name evidence="15" type="ORF">H9747_03335</name>
</gene>
<accession>A0A9D1PCG4</accession>
<keyword evidence="8 12" id="KW-0368">Histidine biosynthesis</keyword>
<keyword evidence="7 12" id="KW-0315">Glutamine amidotransferase</keyword>
<feature type="active site" description="Nucleophile" evidence="12 13">
    <location>
        <position position="78"/>
    </location>
</feature>
<reference evidence="15" key="1">
    <citation type="journal article" date="2021" name="PeerJ">
        <title>Extensive microbial diversity within the chicken gut microbiome revealed by metagenomics and culture.</title>
        <authorList>
            <person name="Gilroy R."/>
            <person name="Ravi A."/>
            <person name="Getino M."/>
            <person name="Pursley I."/>
            <person name="Horton D.L."/>
            <person name="Alikhan N.F."/>
            <person name="Baker D."/>
            <person name="Gharbi K."/>
            <person name="Hall N."/>
            <person name="Watson M."/>
            <person name="Adriaenssens E.M."/>
            <person name="Foster-Nyarko E."/>
            <person name="Jarju S."/>
            <person name="Secka A."/>
            <person name="Antonio M."/>
            <person name="Oren A."/>
            <person name="Chaudhuri R.R."/>
            <person name="La Ragione R."/>
            <person name="Hildebrand F."/>
            <person name="Pallen M.J."/>
        </authorList>
    </citation>
    <scope>NUCLEOTIDE SEQUENCE</scope>
    <source>
        <strain evidence="15">CHK195-9823</strain>
    </source>
</reference>
<dbReference type="FunFam" id="3.40.50.880:FF:000009">
    <property type="entry name" value="Imidazole glycerol phosphate synthase subunit HisH"/>
    <property type="match status" value="1"/>
</dbReference>
<dbReference type="EC" id="3.5.1.2" evidence="12"/>
<feature type="active site" evidence="12 13">
    <location>
        <position position="180"/>
    </location>
</feature>
<dbReference type="PROSITE" id="PS51273">
    <property type="entry name" value="GATASE_TYPE_1"/>
    <property type="match status" value="1"/>
</dbReference>
<evidence type="ECO:0000256" key="2">
    <source>
        <dbReference type="ARBA" id="ARBA00005091"/>
    </source>
</evidence>
<keyword evidence="9 12" id="KW-0456">Lyase</keyword>
<feature type="active site" evidence="12 13">
    <location>
        <position position="182"/>
    </location>
</feature>
<keyword evidence="6 12" id="KW-0378">Hydrolase</keyword>
<dbReference type="InterPro" id="IPR029062">
    <property type="entry name" value="Class_I_gatase-like"/>
</dbReference>
<protein>
    <recommendedName>
        <fullName evidence="12">Imidazole glycerol phosphate synthase subunit HisH</fullName>
        <ecNumber evidence="12">4.3.2.10</ecNumber>
    </recommendedName>
    <alternativeName>
        <fullName evidence="12">IGP synthase glutaminase subunit</fullName>
        <ecNumber evidence="12">3.5.1.2</ecNumber>
    </alternativeName>
    <alternativeName>
        <fullName evidence="12">IGP synthase subunit HisH</fullName>
    </alternativeName>
    <alternativeName>
        <fullName evidence="12">ImGP synthase subunit HisH</fullName>
        <shortName evidence="12">IGPS subunit HisH</shortName>
    </alternativeName>
</protein>
<evidence type="ECO:0000259" key="14">
    <source>
        <dbReference type="Pfam" id="PF00117"/>
    </source>
</evidence>
<sequence>MIGIIDYGAGNLFSVKNALDYLGVENCVTGEKEEIEKADGLILPGVGAFPDAMDMLERKGLAEVICREASRKPLLGICLGMQLLFEKSSEFKETKGLGLIPGQVIQIDSKGLKIPHMGWNDLQVLNPCVMTEDMEEDPYVYFVHSFRAETEDENISCYTVYGERIPALVHRGMVYGAQFHPEKSGKTGLKMLENFARLVRV</sequence>
<dbReference type="Gene3D" id="3.40.50.880">
    <property type="match status" value="1"/>
</dbReference>
<dbReference type="PANTHER" id="PTHR42701:SF1">
    <property type="entry name" value="IMIDAZOLE GLYCEROL PHOSPHATE SYNTHASE SUBUNIT HISH"/>
    <property type="match status" value="1"/>
</dbReference>
<comment type="pathway">
    <text evidence="2 12">Amino-acid biosynthesis; L-histidine biosynthesis; L-histidine from 5-phospho-alpha-D-ribose 1-diphosphate: step 5/9.</text>
</comment>
<evidence type="ECO:0000256" key="3">
    <source>
        <dbReference type="ARBA" id="ARBA00011152"/>
    </source>
</evidence>
<comment type="catalytic activity">
    <reaction evidence="11 12">
        <text>L-glutamine + H2O = L-glutamate + NH4(+)</text>
        <dbReference type="Rhea" id="RHEA:15889"/>
        <dbReference type="ChEBI" id="CHEBI:15377"/>
        <dbReference type="ChEBI" id="CHEBI:28938"/>
        <dbReference type="ChEBI" id="CHEBI:29985"/>
        <dbReference type="ChEBI" id="CHEBI:58359"/>
        <dbReference type="EC" id="3.5.1.2"/>
    </reaction>
</comment>
<evidence type="ECO:0000256" key="10">
    <source>
        <dbReference type="ARBA" id="ARBA00047838"/>
    </source>
</evidence>
<dbReference type="Pfam" id="PF00117">
    <property type="entry name" value="GATase"/>
    <property type="match status" value="1"/>
</dbReference>
<dbReference type="GO" id="GO:0016829">
    <property type="term" value="F:lyase activity"/>
    <property type="evidence" value="ECO:0007669"/>
    <property type="project" value="UniProtKB-KW"/>
</dbReference>
<evidence type="ECO:0000256" key="5">
    <source>
        <dbReference type="ARBA" id="ARBA00022605"/>
    </source>
</evidence>
<dbReference type="GO" id="GO:0000107">
    <property type="term" value="F:imidazoleglycerol-phosphate synthase activity"/>
    <property type="evidence" value="ECO:0007669"/>
    <property type="project" value="UniProtKB-UniRule"/>
</dbReference>
<evidence type="ECO:0000256" key="7">
    <source>
        <dbReference type="ARBA" id="ARBA00022962"/>
    </source>
</evidence>
<evidence type="ECO:0000256" key="8">
    <source>
        <dbReference type="ARBA" id="ARBA00023102"/>
    </source>
</evidence>
<comment type="subunit">
    <text evidence="3 12">Heterodimer of HisH and HisF.</text>
</comment>
<dbReference type="GO" id="GO:0004359">
    <property type="term" value="F:glutaminase activity"/>
    <property type="evidence" value="ECO:0007669"/>
    <property type="project" value="UniProtKB-EC"/>
</dbReference>
<dbReference type="NCBIfam" id="TIGR01855">
    <property type="entry name" value="IMP_synth_hisH"/>
    <property type="match status" value="1"/>
</dbReference>
<comment type="function">
    <text evidence="12">IGPS catalyzes the conversion of PRFAR and glutamine to IGP, AICAR and glutamate. The HisH subunit catalyzes the hydrolysis of glutamine to glutamate and ammonia as part of the synthesis of IGP and AICAR. The resulting ammonia molecule is channeled to the active site of HisF.</text>
</comment>
<name>A0A9D1PCG4_9FIRM</name>
<dbReference type="EMBL" id="DXIQ01000019">
    <property type="protein sequence ID" value="HIV38019.1"/>
    <property type="molecule type" value="Genomic_DNA"/>
</dbReference>
<dbReference type="PANTHER" id="PTHR42701">
    <property type="entry name" value="IMIDAZOLE GLYCEROL PHOSPHATE SYNTHASE SUBUNIT HISH"/>
    <property type="match status" value="1"/>
</dbReference>
<dbReference type="InterPro" id="IPR017926">
    <property type="entry name" value="GATASE"/>
</dbReference>
<comment type="subcellular location">
    <subcellularLocation>
        <location evidence="1 12">Cytoplasm</location>
    </subcellularLocation>
</comment>
<evidence type="ECO:0000256" key="6">
    <source>
        <dbReference type="ARBA" id="ARBA00022801"/>
    </source>
</evidence>